<evidence type="ECO:0000259" key="1">
    <source>
        <dbReference type="Pfam" id="PF15917"/>
    </source>
</evidence>
<dbReference type="GO" id="GO:0019915">
    <property type="term" value="P:lipid storage"/>
    <property type="evidence" value="ECO:0007669"/>
    <property type="project" value="TreeGrafter"/>
</dbReference>
<protein>
    <recommendedName>
        <fullName evidence="1">Piezo TM25-28 domain-containing protein</fullName>
    </recommendedName>
</protein>
<accession>A0A813NE34</accession>
<organism evidence="2 3">
    <name type="scientific">Rotaria sordida</name>
    <dbReference type="NCBI Taxonomy" id="392033"/>
    <lineage>
        <taxon>Eukaryota</taxon>
        <taxon>Metazoa</taxon>
        <taxon>Spiralia</taxon>
        <taxon>Gnathifera</taxon>
        <taxon>Rotifera</taxon>
        <taxon>Eurotatoria</taxon>
        <taxon>Bdelloidea</taxon>
        <taxon>Philodinida</taxon>
        <taxon>Philodinidae</taxon>
        <taxon>Rotaria</taxon>
    </lineage>
</organism>
<gene>
    <name evidence="2" type="ORF">RFH988_LOCUS563</name>
</gene>
<name>A0A813NE34_9BILA</name>
<feature type="domain" description="Piezo TM25-28" evidence="1">
    <location>
        <begin position="161"/>
        <end position="231"/>
    </location>
</feature>
<dbReference type="AlphaFoldDB" id="A0A813NE34"/>
<comment type="caution">
    <text evidence="2">The sequence shown here is derived from an EMBL/GenBank/DDBJ whole genome shotgun (WGS) entry which is preliminary data.</text>
</comment>
<dbReference type="Pfam" id="PF15917">
    <property type="entry name" value="Piezo_TM25-28"/>
    <property type="match status" value="1"/>
</dbReference>
<dbReference type="EMBL" id="CAJNOO010000009">
    <property type="protein sequence ID" value="CAF0738038.1"/>
    <property type="molecule type" value="Genomic_DNA"/>
</dbReference>
<dbReference type="OrthoDB" id="376826at2759"/>
<dbReference type="GO" id="GO:0005811">
    <property type="term" value="C:lipid droplet"/>
    <property type="evidence" value="ECO:0007669"/>
    <property type="project" value="TreeGrafter"/>
</dbReference>
<dbReference type="GO" id="GO:0005829">
    <property type="term" value="C:cytosol"/>
    <property type="evidence" value="ECO:0007669"/>
    <property type="project" value="TreeGrafter"/>
</dbReference>
<dbReference type="PANTHER" id="PTHR14024:SF49">
    <property type="entry name" value="LIPID STORAGE DROPLETS SURFACE-BINDING PROTEIN 1"/>
    <property type="match status" value="1"/>
</dbReference>
<dbReference type="GO" id="GO:0010890">
    <property type="term" value="P:positive regulation of triglyceride storage"/>
    <property type="evidence" value="ECO:0007669"/>
    <property type="project" value="TreeGrafter"/>
</dbReference>
<sequence>MYAKAKDTNVLIRLPCNLVETVADKSIKIAFTVANLLVKPLYGLVHAIDDYAVEKFRQIESKYPVINTPTKEVMNTFNEKTESIRHVMNSVKDTTTSTIQRDKETVFHVATITVHKTSDVAGSVFSFGETHVPGIQHLNASKTIEFHEHACSTVSSLYSYVFHSVQSSLIWDGLCMIFLLLQKRIFASYYWQHIVTELHSQAKFASQGGILFNEMLRKRREEDDKREEQTIFRVLAARDKDAAVAVAIQKHPISPVIESNSQKFTAAPSVSSPSLPATTTTMPLLPVPKEITSVEPKESKKKEKLISIKMRLIGEIIINYFIDLFSQYSHDYREVSRKLANMKFEHKVIQQEYIRLKTSDDKIN</sequence>
<evidence type="ECO:0000313" key="3">
    <source>
        <dbReference type="Proteomes" id="UP000663882"/>
    </source>
</evidence>
<dbReference type="InterPro" id="IPR031805">
    <property type="entry name" value="Piezo_TM25-28"/>
</dbReference>
<evidence type="ECO:0000313" key="2">
    <source>
        <dbReference type="EMBL" id="CAF0738038.1"/>
    </source>
</evidence>
<dbReference type="PANTHER" id="PTHR14024">
    <property type="entry name" value="PERILIPIN"/>
    <property type="match status" value="1"/>
</dbReference>
<proteinExistence type="predicted"/>
<reference evidence="2" key="1">
    <citation type="submission" date="2021-02" db="EMBL/GenBank/DDBJ databases">
        <authorList>
            <person name="Nowell W R."/>
        </authorList>
    </citation>
    <scope>NUCLEOTIDE SEQUENCE</scope>
</reference>
<dbReference type="Proteomes" id="UP000663882">
    <property type="component" value="Unassembled WGS sequence"/>
</dbReference>